<feature type="compositionally biased region" description="Polar residues" evidence="1">
    <location>
        <begin position="39"/>
        <end position="56"/>
    </location>
</feature>
<dbReference type="VEuPathDB" id="FungiDB:PGUG_02726"/>
<dbReference type="KEGG" id="pgu:PGUG_02726"/>
<sequence length="354" mass="40669">MSSIDHVNKSILNPDGGPSPSFRRKFEESGTPVLKESPDTFQNQIKQHSLKPKSSTLDLIDDTKLTSLPLPPPAKSRKMDSETCNDSMIINTTYDMSYDDSFDVGDDPIVLVEDYVQKPEKSPHSKKKAHEHAVSRKQSLDIFKRRLNKYETSSLLSCNSTVSTSNMTVSGKRKISEESTTTSETYATRPKEDIEEIFGKIPGSDNLKYCDICNRPLYEISTVISNNKRPKKEYTTNSQPTKSLYKEFVCWECVDTYEEFFNELYWTESRTETSHQTGDTQCNQNLLRMFKDISQKYQIEPAQGTFSPSLLGTLHHHLGQGERHLDLAWLERLRQKLRWRWRLNGLIPHPFGAN</sequence>
<dbReference type="InParanoid" id="A5DHH5"/>
<dbReference type="FunCoup" id="A5DHH5">
    <property type="interactions" value="29"/>
</dbReference>
<proteinExistence type="predicted"/>
<protein>
    <submittedName>
        <fullName evidence="2">Uncharacterized protein</fullName>
    </submittedName>
</protein>
<feature type="region of interest" description="Disordered" evidence="1">
    <location>
        <begin position="62"/>
        <end position="81"/>
    </location>
</feature>
<dbReference type="OMA" id="QKLRWRW"/>
<keyword evidence="3" id="KW-1185">Reference proteome</keyword>
<feature type="region of interest" description="Disordered" evidence="1">
    <location>
        <begin position="1"/>
        <end position="56"/>
    </location>
</feature>
<evidence type="ECO:0000313" key="2">
    <source>
        <dbReference type="EMBL" id="EDK38628.2"/>
    </source>
</evidence>
<evidence type="ECO:0000313" key="3">
    <source>
        <dbReference type="Proteomes" id="UP000001997"/>
    </source>
</evidence>
<dbReference type="OrthoDB" id="4076003at2759"/>
<dbReference type="AlphaFoldDB" id="A5DHH5"/>
<dbReference type="Proteomes" id="UP000001997">
    <property type="component" value="Unassembled WGS sequence"/>
</dbReference>
<dbReference type="RefSeq" id="XP_001484997.2">
    <property type="nucleotide sequence ID" value="XM_001484947.1"/>
</dbReference>
<gene>
    <name evidence="2" type="ORF">PGUG_02726</name>
</gene>
<reference evidence="2 3" key="1">
    <citation type="journal article" date="2009" name="Nature">
        <title>Evolution of pathogenicity and sexual reproduction in eight Candida genomes.</title>
        <authorList>
            <person name="Butler G."/>
            <person name="Rasmussen M.D."/>
            <person name="Lin M.F."/>
            <person name="Santos M.A."/>
            <person name="Sakthikumar S."/>
            <person name="Munro C.A."/>
            <person name="Rheinbay E."/>
            <person name="Grabherr M."/>
            <person name="Forche A."/>
            <person name="Reedy J.L."/>
            <person name="Agrafioti I."/>
            <person name="Arnaud M.B."/>
            <person name="Bates S."/>
            <person name="Brown A.J."/>
            <person name="Brunke S."/>
            <person name="Costanzo M.C."/>
            <person name="Fitzpatrick D.A."/>
            <person name="de Groot P.W."/>
            <person name="Harris D."/>
            <person name="Hoyer L.L."/>
            <person name="Hube B."/>
            <person name="Klis F.M."/>
            <person name="Kodira C."/>
            <person name="Lennard N."/>
            <person name="Logue M.E."/>
            <person name="Martin R."/>
            <person name="Neiman A.M."/>
            <person name="Nikolaou E."/>
            <person name="Quail M.A."/>
            <person name="Quinn J."/>
            <person name="Santos M.C."/>
            <person name="Schmitzberger F.F."/>
            <person name="Sherlock G."/>
            <person name="Shah P."/>
            <person name="Silverstein K.A."/>
            <person name="Skrzypek M.S."/>
            <person name="Soll D."/>
            <person name="Staggs R."/>
            <person name="Stansfield I."/>
            <person name="Stumpf M.P."/>
            <person name="Sudbery P.E."/>
            <person name="Srikantha T."/>
            <person name="Zeng Q."/>
            <person name="Berman J."/>
            <person name="Berriman M."/>
            <person name="Heitman J."/>
            <person name="Gow N.A."/>
            <person name="Lorenz M.C."/>
            <person name="Birren B.W."/>
            <person name="Kellis M."/>
            <person name="Cuomo C.A."/>
        </authorList>
    </citation>
    <scope>NUCLEOTIDE SEQUENCE [LARGE SCALE GENOMIC DNA]</scope>
    <source>
        <strain evidence="3">ATCC 6260 / CBS 566 / DSM 6381 / JCM 1539 / NBRC 10279 / NRRL Y-324</strain>
    </source>
</reference>
<name>A5DHH5_PICGU</name>
<organism evidence="2 3">
    <name type="scientific">Meyerozyma guilliermondii (strain ATCC 6260 / CBS 566 / DSM 6381 / JCM 1539 / NBRC 10279 / NRRL Y-324)</name>
    <name type="common">Yeast</name>
    <name type="synonym">Candida guilliermondii</name>
    <dbReference type="NCBI Taxonomy" id="294746"/>
    <lineage>
        <taxon>Eukaryota</taxon>
        <taxon>Fungi</taxon>
        <taxon>Dikarya</taxon>
        <taxon>Ascomycota</taxon>
        <taxon>Saccharomycotina</taxon>
        <taxon>Pichiomycetes</taxon>
        <taxon>Debaryomycetaceae</taxon>
        <taxon>Meyerozyma</taxon>
    </lineage>
</organism>
<dbReference type="GeneID" id="5127273"/>
<dbReference type="EMBL" id="CH408157">
    <property type="protein sequence ID" value="EDK38628.2"/>
    <property type="molecule type" value="Genomic_DNA"/>
</dbReference>
<dbReference type="eggNOG" id="ENOG502QW4R">
    <property type="taxonomic scope" value="Eukaryota"/>
</dbReference>
<evidence type="ECO:0000256" key="1">
    <source>
        <dbReference type="SAM" id="MobiDB-lite"/>
    </source>
</evidence>
<accession>A5DHH5</accession>
<dbReference type="HOGENOM" id="CLU_727829_0_0_1"/>